<dbReference type="EMBL" id="JBGBPQ010000004">
    <property type="protein sequence ID" value="KAL1525934.1"/>
    <property type="molecule type" value="Genomic_DNA"/>
</dbReference>
<evidence type="ECO:0000256" key="3">
    <source>
        <dbReference type="ARBA" id="ARBA00022896"/>
    </source>
</evidence>
<dbReference type="PANTHER" id="PTHR12907:SF26">
    <property type="entry name" value="HIF PROLYL HYDROXYLASE, ISOFORM C"/>
    <property type="match status" value="1"/>
</dbReference>
<gene>
    <name evidence="10" type="ORF">AB1Y20_020760</name>
</gene>
<evidence type="ECO:0000313" key="11">
    <source>
        <dbReference type="Proteomes" id="UP001515480"/>
    </source>
</evidence>
<evidence type="ECO:0000256" key="2">
    <source>
        <dbReference type="ARBA" id="ARBA00022723"/>
    </source>
</evidence>
<dbReference type="Proteomes" id="UP001515480">
    <property type="component" value="Unassembled WGS sequence"/>
</dbReference>
<feature type="domain" description="Fe2OG dioxygenase" evidence="9">
    <location>
        <begin position="169"/>
        <end position="297"/>
    </location>
</feature>
<feature type="chain" id="PRO_5044212290" description="Fe2OG dioxygenase domain-containing protein" evidence="8">
    <location>
        <begin position="17"/>
        <end position="326"/>
    </location>
</feature>
<sequence>MSVLLSLVLGLCAGAAIQPSLRRSPSSSSSLIMRGGFTKKQSGPARPQKAKKRLTPTSSPDALLRDRHMAAVRDAISSQVPGLLDSLDSRGFAVCDNFLPPDTVLEMLKEADSLRTRQKMVASQSSRWNETLGKVERYEKRNVLSTNIVGGESYFDAPRLTEYCVTLVSSIPALVNARFPDVSLCERLHTNKLAVCLGDGSYYDKHYDNSGGGDLRKLTAILYLQDNWTPARAGHLRMFLPSSTNASVDAELPYVDIEPLGGRLVLFWSDIMVHSVCESFAFSEADHRWALTVWLHTTDASLIKFDDRMEARHFPDLGASALGLEG</sequence>
<keyword evidence="3" id="KW-0847">Vitamin C</keyword>
<keyword evidence="4" id="KW-0223">Dioxygenase</keyword>
<proteinExistence type="predicted"/>
<dbReference type="InterPro" id="IPR005123">
    <property type="entry name" value="Oxoglu/Fe-dep_dioxygenase_dom"/>
</dbReference>
<evidence type="ECO:0000256" key="5">
    <source>
        <dbReference type="ARBA" id="ARBA00023002"/>
    </source>
</evidence>
<dbReference type="GO" id="GO:0031418">
    <property type="term" value="F:L-ascorbic acid binding"/>
    <property type="evidence" value="ECO:0007669"/>
    <property type="project" value="UniProtKB-KW"/>
</dbReference>
<dbReference type="SMART" id="SM00702">
    <property type="entry name" value="P4Hc"/>
    <property type="match status" value="1"/>
</dbReference>
<dbReference type="InterPro" id="IPR044862">
    <property type="entry name" value="Pro_4_hyd_alph_FE2OG_OXY"/>
</dbReference>
<dbReference type="InterPro" id="IPR051559">
    <property type="entry name" value="HIF_prolyl_hydroxylases"/>
</dbReference>
<dbReference type="GO" id="GO:0071456">
    <property type="term" value="P:cellular response to hypoxia"/>
    <property type="evidence" value="ECO:0007669"/>
    <property type="project" value="TreeGrafter"/>
</dbReference>
<evidence type="ECO:0000256" key="6">
    <source>
        <dbReference type="ARBA" id="ARBA00023004"/>
    </source>
</evidence>
<feature type="compositionally biased region" description="Low complexity" evidence="7">
    <location>
        <begin position="20"/>
        <end position="31"/>
    </location>
</feature>
<evidence type="ECO:0000256" key="4">
    <source>
        <dbReference type="ARBA" id="ARBA00022964"/>
    </source>
</evidence>
<comment type="caution">
    <text evidence="10">The sequence shown here is derived from an EMBL/GenBank/DDBJ whole genome shotgun (WGS) entry which is preliminary data.</text>
</comment>
<evidence type="ECO:0000256" key="7">
    <source>
        <dbReference type="SAM" id="MobiDB-lite"/>
    </source>
</evidence>
<dbReference type="Pfam" id="PF13640">
    <property type="entry name" value="2OG-FeII_Oxy_3"/>
    <property type="match status" value="1"/>
</dbReference>
<dbReference type="AlphaFoldDB" id="A0AB34JW36"/>
<feature type="signal peptide" evidence="8">
    <location>
        <begin position="1"/>
        <end position="16"/>
    </location>
</feature>
<keyword evidence="6" id="KW-0408">Iron</keyword>
<comment type="cofactor">
    <cofactor evidence="1">
        <name>L-ascorbate</name>
        <dbReference type="ChEBI" id="CHEBI:38290"/>
    </cofactor>
</comment>
<dbReference type="GO" id="GO:0031543">
    <property type="term" value="F:peptidyl-proline dioxygenase activity"/>
    <property type="evidence" value="ECO:0007669"/>
    <property type="project" value="TreeGrafter"/>
</dbReference>
<dbReference type="InterPro" id="IPR006620">
    <property type="entry name" value="Pro_4_hyd_alph"/>
</dbReference>
<name>A0AB34JW36_PRYPA</name>
<dbReference type="GO" id="GO:0008198">
    <property type="term" value="F:ferrous iron binding"/>
    <property type="evidence" value="ECO:0007669"/>
    <property type="project" value="TreeGrafter"/>
</dbReference>
<protein>
    <recommendedName>
        <fullName evidence="9">Fe2OG dioxygenase domain-containing protein</fullName>
    </recommendedName>
</protein>
<keyword evidence="8" id="KW-0732">Signal</keyword>
<keyword evidence="5" id="KW-0560">Oxidoreductase</keyword>
<evidence type="ECO:0000256" key="8">
    <source>
        <dbReference type="SAM" id="SignalP"/>
    </source>
</evidence>
<dbReference type="PANTHER" id="PTHR12907">
    <property type="entry name" value="EGL NINE HOMOLOG-RELATED"/>
    <property type="match status" value="1"/>
</dbReference>
<organism evidence="10 11">
    <name type="scientific">Prymnesium parvum</name>
    <name type="common">Toxic golden alga</name>
    <dbReference type="NCBI Taxonomy" id="97485"/>
    <lineage>
        <taxon>Eukaryota</taxon>
        <taxon>Haptista</taxon>
        <taxon>Haptophyta</taxon>
        <taxon>Prymnesiophyceae</taxon>
        <taxon>Prymnesiales</taxon>
        <taxon>Prymnesiaceae</taxon>
        <taxon>Prymnesium</taxon>
    </lineage>
</organism>
<dbReference type="Gene3D" id="2.60.120.620">
    <property type="entry name" value="q2cbj1_9rhob like domain"/>
    <property type="match status" value="1"/>
</dbReference>
<evidence type="ECO:0000313" key="10">
    <source>
        <dbReference type="EMBL" id="KAL1525934.1"/>
    </source>
</evidence>
<dbReference type="PROSITE" id="PS51471">
    <property type="entry name" value="FE2OG_OXY"/>
    <property type="match status" value="1"/>
</dbReference>
<evidence type="ECO:0000259" key="9">
    <source>
        <dbReference type="PROSITE" id="PS51471"/>
    </source>
</evidence>
<keyword evidence="2" id="KW-0479">Metal-binding</keyword>
<evidence type="ECO:0000256" key="1">
    <source>
        <dbReference type="ARBA" id="ARBA00001961"/>
    </source>
</evidence>
<keyword evidence="11" id="KW-1185">Reference proteome</keyword>
<reference evidence="10 11" key="1">
    <citation type="journal article" date="2024" name="Science">
        <title>Giant polyketide synthase enzymes in the biosynthesis of giant marine polyether toxins.</title>
        <authorList>
            <person name="Fallon T.R."/>
            <person name="Shende V.V."/>
            <person name="Wierzbicki I.H."/>
            <person name="Pendleton A.L."/>
            <person name="Watervoot N.F."/>
            <person name="Auber R.P."/>
            <person name="Gonzalez D.J."/>
            <person name="Wisecaver J.H."/>
            <person name="Moore B.S."/>
        </authorList>
    </citation>
    <scope>NUCLEOTIDE SEQUENCE [LARGE SCALE GENOMIC DNA]</scope>
    <source>
        <strain evidence="10 11">12B1</strain>
    </source>
</reference>
<feature type="region of interest" description="Disordered" evidence="7">
    <location>
        <begin position="20"/>
        <end position="61"/>
    </location>
</feature>
<accession>A0AB34JW36</accession>